<gene>
    <name evidence="2" type="ORF">DCC35_19270</name>
</gene>
<reference evidence="2 3" key="1">
    <citation type="submission" date="2018-04" db="EMBL/GenBank/DDBJ databases">
        <title>Complete genome uncultured novel isolate.</title>
        <authorList>
            <person name="Merlino G."/>
        </authorList>
    </citation>
    <scope>NUCLEOTIDE SEQUENCE [LARGE SCALE GENOMIC DNA]</scope>
    <source>
        <strain evidence="3">R1DC9</strain>
    </source>
</reference>
<dbReference type="RefSeq" id="WP_137092313.1">
    <property type="nucleotide sequence ID" value="NZ_CP028923.1"/>
</dbReference>
<keyword evidence="3" id="KW-1185">Reference proteome</keyword>
<evidence type="ECO:0000313" key="3">
    <source>
        <dbReference type="Proteomes" id="UP000298616"/>
    </source>
</evidence>
<feature type="domain" description="DUF6671" evidence="1">
    <location>
        <begin position="64"/>
        <end position="275"/>
    </location>
</feature>
<dbReference type="AlphaFoldDB" id="A0A4D7JMA4"/>
<dbReference type="InterPro" id="IPR046612">
    <property type="entry name" value="DUF6671"/>
</dbReference>
<evidence type="ECO:0000259" key="1">
    <source>
        <dbReference type="Pfam" id="PF20376"/>
    </source>
</evidence>
<proteinExistence type="predicted"/>
<protein>
    <recommendedName>
        <fullName evidence="1">DUF6671 domain-containing protein</fullName>
    </recommendedName>
</protein>
<dbReference type="Proteomes" id="UP000298616">
    <property type="component" value="Chromosome"/>
</dbReference>
<organism evidence="2 3">
    <name type="scientific">Mangrovivirga cuniculi</name>
    <dbReference type="NCBI Taxonomy" id="2715131"/>
    <lineage>
        <taxon>Bacteria</taxon>
        <taxon>Pseudomonadati</taxon>
        <taxon>Bacteroidota</taxon>
        <taxon>Cytophagia</taxon>
        <taxon>Cytophagales</taxon>
        <taxon>Mangrovivirgaceae</taxon>
        <taxon>Mangrovivirga</taxon>
    </lineage>
</organism>
<sequence length="275" mass="31423">MEFFKNKIITIATKHKKEWVIGPLLNHFLKADYIIPENFDTDVFGTFSGEIERKGTPLENARLKCEQAMELTGTQIAIASEGSFGMHPALPFINSNEEWVLLVDSVNKIEVFARELSASTNYNYQEIQTLDDLEKFAINSGFPEHGLILKTEQECIKGIVDFKVLNRIFKELMSKSERVEVMTDMRANFNPTRREVIKKATYKLMERLKSLCPVCQTPGFRITDFEEGLPCSQCGCPTAGIKTYIYSCSKCDYTSRKTNLHKKLEDPVYCQLCNP</sequence>
<dbReference type="Pfam" id="PF20376">
    <property type="entry name" value="DUF6671"/>
    <property type="match status" value="1"/>
</dbReference>
<name>A0A4D7JMA4_9BACT</name>
<dbReference type="KEGG" id="fpf:DCC35_19270"/>
<dbReference type="OrthoDB" id="9793837at2"/>
<dbReference type="EMBL" id="CP028923">
    <property type="protein sequence ID" value="QCK16721.1"/>
    <property type="molecule type" value="Genomic_DNA"/>
</dbReference>
<evidence type="ECO:0000313" key="2">
    <source>
        <dbReference type="EMBL" id="QCK16721.1"/>
    </source>
</evidence>
<accession>A0A4D7JMA4</accession>